<evidence type="ECO:0000256" key="5">
    <source>
        <dbReference type="ARBA" id="ARBA00054626"/>
    </source>
</evidence>
<evidence type="ECO:0000256" key="2">
    <source>
        <dbReference type="ARBA" id="ARBA00023015"/>
    </source>
</evidence>
<keyword evidence="3" id="KW-0238">DNA-binding</keyword>
<comment type="function">
    <text evidence="5">Transcriptional regulator of the ttuABCDE tartrate utilization operon.</text>
</comment>
<dbReference type="SUPFAM" id="SSF46785">
    <property type="entry name" value="Winged helix' DNA-binding domain"/>
    <property type="match status" value="1"/>
</dbReference>
<accession>A0A6L6VJC8</accession>
<dbReference type="AlphaFoldDB" id="A0A6L6VJC8"/>
<dbReference type="Proteomes" id="UP000477951">
    <property type="component" value="Unassembled WGS sequence"/>
</dbReference>
<organism evidence="9 10">
    <name type="scientific">Agrobacterium vitis</name>
    <name type="common">Rhizobium vitis</name>
    <dbReference type="NCBI Taxonomy" id="373"/>
    <lineage>
        <taxon>Bacteria</taxon>
        <taxon>Pseudomonadati</taxon>
        <taxon>Pseudomonadota</taxon>
        <taxon>Alphaproteobacteria</taxon>
        <taxon>Hyphomicrobiales</taxon>
        <taxon>Rhizobiaceae</taxon>
        <taxon>Rhizobium/Agrobacterium group</taxon>
        <taxon>Agrobacterium</taxon>
    </lineage>
</organism>
<dbReference type="InterPro" id="IPR058163">
    <property type="entry name" value="LysR-type_TF_proteobact-type"/>
</dbReference>
<comment type="similarity">
    <text evidence="1">Belongs to the LysR transcriptional regulatory family.</text>
</comment>
<dbReference type="InterPro" id="IPR000847">
    <property type="entry name" value="LysR_HTH_N"/>
</dbReference>
<feature type="domain" description="HTH lysR-type" evidence="8">
    <location>
        <begin position="11"/>
        <end position="68"/>
    </location>
</feature>
<sequence>MDWVVEPIKTDSIQAIATFERVVANGSLSTAAKEMGVSLAVVSKRLISLEKNIGARLLNRTTRQLSLTDEGRTFYPHCVSLLGELRMAEEAVATHRDGISGVVRLTASNAFARRQIAPCLGAFIDRHPGIKVELIADDDLVDIVKHGIDVAIRQKAELENSELVAHVIAHDRRILCASPGYLNKHGLPVKPEDLKRHRCIAFGNPPLTSWSLSNGNETLVIEIAPAIYVNAGDSAHAAAISDGGIVAKSIWEVADDIKEGRLIEVLRGWKGPERPIYAVYPSVRYRAQRVSVFVSFLTERLKARSIE</sequence>
<dbReference type="Gene3D" id="1.10.10.10">
    <property type="entry name" value="Winged helix-like DNA-binding domain superfamily/Winged helix DNA-binding domain"/>
    <property type="match status" value="1"/>
</dbReference>
<dbReference type="PANTHER" id="PTHR30537:SF5">
    <property type="entry name" value="HTH-TYPE TRANSCRIPTIONAL ACTIVATOR TTDR-RELATED"/>
    <property type="match status" value="1"/>
</dbReference>
<dbReference type="Pfam" id="PF00126">
    <property type="entry name" value="HTH_1"/>
    <property type="match status" value="1"/>
</dbReference>
<evidence type="ECO:0000256" key="6">
    <source>
        <dbReference type="ARBA" id="ARBA00067332"/>
    </source>
</evidence>
<protein>
    <recommendedName>
        <fullName evidence="6">HTH-type transcriptional regulator TtuA</fullName>
    </recommendedName>
    <alternativeName>
        <fullName evidence="7">Tartrate utilization transcriptional regulator</fullName>
    </alternativeName>
</protein>
<dbReference type="GO" id="GO:0003700">
    <property type="term" value="F:DNA-binding transcription factor activity"/>
    <property type="evidence" value="ECO:0007669"/>
    <property type="project" value="InterPro"/>
</dbReference>
<gene>
    <name evidence="9" type="ORF">GOZ90_24985</name>
</gene>
<evidence type="ECO:0000256" key="1">
    <source>
        <dbReference type="ARBA" id="ARBA00009437"/>
    </source>
</evidence>
<dbReference type="PANTHER" id="PTHR30537">
    <property type="entry name" value="HTH-TYPE TRANSCRIPTIONAL REGULATOR"/>
    <property type="match status" value="1"/>
</dbReference>
<keyword evidence="4" id="KW-0804">Transcription</keyword>
<dbReference type="EMBL" id="WPHR01000040">
    <property type="protein sequence ID" value="MUZ75920.1"/>
    <property type="molecule type" value="Genomic_DNA"/>
</dbReference>
<name>A0A6L6VJC8_AGRVI</name>
<dbReference type="FunFam" id="1.10.10.10:FF:000001">
    <property type="entry name" value="LysR family transcriptional regulator"/>
    <property type="match status" value="1"/>
</dbReference>
<reference evidence="9 10" key="1">
    <citation type="submission" date="2019-12" db="EMBL/GenBank/DDBJ databases">
        <title>Whole-genome sequencing of Allorhizobium vitis.</title>
        <authorList>
            <person name="Gan H.M."/>
            <person name="Szegedi E."/>
            <person name="Burr T."/>
            <person name="Savka M.A."/>
        </authorList>
    </citation>
    <scope>NUCLEOTIDE SEQUENCE [LARGE SCALE GENOMIC DNA]</scope>
    <source>
        <strain evidence="9 10">CG516</strain>
    </source>
</reference>
<dbReference type="GO" id="GO:0003677">
    <property type="term" value="F:DNA binding"/>
    <property type="evidence" value="ECO:0007669"/>
    <property type="project" value="UniProtKB-KW"/>
</dbReference>
<evidence type="ECO:0000256" key="3">
    <source>
        <dbReference type="ARBA" id="ARBA00023125"/>
    </source>
</evidence>
<dbReference type="InterPro" id="IPR036390">
    <property type="entry name" value="WH_DNA-bd_sf"/>
</dbReference>
<dbReference type="Pfam" id="PF03466">
    <property type="entry name" value="LysR_substrate"/>
    <property type="match status" value="1"/>
</dbReference>
<dbReference type="SUPFAM" id="SSF53850">
    <property type="entry name" value="Periplasmic binding protein-like II"/>
    <property type="match status" value="1"/>
</dbReference>
<keyword evidence="2" id="KW-0805">Transcription regulation</keyword>
<evidence type="ECO:0000256" key="4">
    <source>
        <dbReference type="ARBA" id="ARBA00023163"/>
    </source>
</evidence>
<dbReference type="PROSITE" id="PS50931">
    <property type="entry name" value="HTH_LYSR"/>
    <property type="match status" value="1"/>
</dbReference>
<dbReference type="CDD" id="cd08422">
    <property type="entry name" value="PBP2_CrgA_like"/>
    <property type="match status" value="1"/>
</dbReference>
<dbReference type="InterPro" id="IPR005119">
    <property type="entry name" value="LysR_subst-bd"/>
</dbReference>
<evidence type="ECO:0000313" key="10">
    <source>
        <dbReference type="Proteomes" id="UP000477951"/>
    </source>
</evidence>
<dbReference type="Gene3D" id="3.40.190.290">
    <property type="match status" value="1"/>
</dbReference>
<comment type="caution">
    <text evidence="9">The sequence shown here is derived from an EMBL/GenBank/DDBJ whole genome shotgun (WGS) entry which is preliminary data.</text>
</comment>
<evidence type="ECO:0000256" key="7">
    <source>
        <dbReference type="ARBA" id="ARBA00083243"/>
    </source>
</evidence>
<evidence type="ECO:0000259" key="8">
    <source>
        <dbReference type="PROSITE" id="PS50931"/>
    </source>
</evidence>
<evidence type="ECO:0000313" key="9">
    <source>
        <dbReference type="EMBL" id="MUZ75920.1"/>
    </source>
</evidence>
<proteinExistence type="inferred from homology"/>
<dbReference type="InterPro" id="IPR036388">
    <property type="entry name" value="WH-like_DNA-bd_sf"/>
</dbReference>